<dbReference type="InterPro" id="IPR052028">
    <property type="entry name" value="HipA_Ser/Thr_kinase"/>
</dbReference>
<keyword evidence="3" id="KW-0418">Kinase</keyword>
<dbReference type="Proteomes" id="UP000323225">
    <property type="component" value="Unassembled WGS sequence"/>
</dbReference>
<dbReference type="Gene3D" id="1.10.1070.20">
    <property type="match status" value="1"/>
</dbReference>
<evidence type="ECO:0000256" key="3">
    <source>
        <dbReference type="ARBA" id="ARBA00022777"/>
    </source>
</evidence>
<dbReference type="GO" id="GO:0005829">
    <property type="term" value="C:cytosol"/>
    <property type="evidence" value="ECO:0007669"/>
    <property type="project" value="TreeGrafter"/>
</dbReference>
<dbReference type="PANTHER" id="PTHR37419:SF1">
    <property type="entry name" value="SERINE_THREONINE-PROTEIN KINASE TOXIN HIPA"/>
    <property type="match status" value="1"/>
</dbReference>
<name>A0A5Q6PIF3_VIBCL</name>
<evidence type="ECO:0000256" key="1">
    <source>
        <dbReference type="ARBA" id="ARBA00010164"/>
    </source>
</evidence>
<dbReference type="NCBIfam" id="TIGR03071">
    <property type="entry name" value="couple_hipA"/>
    <property type="match status" value="1"/>
</dbReference>
<accession>A0A5Q6PIF3</accession>
<gene>
    <name evidence="6" type="ORF">F0M16_11790</name>
</gene>
<dbReference type="Pfam" id="PF07804">
    <property type="entry name" value="HipA_C"/>
    <property type="match status" value="1"/>
</dbReference>
<keyword evidence="2" id="KW-0808">Transferase</keyword>
<evidence type="ECO:0000313" key="7">
    <source>
        <dbReference type="Proteomes" id="UP000323225"/>
    </source>
</evidence>
<dbReference type="GO" id="GO:0004674">
    <property type="term" value="F:protein serine/threonine kinase activity"/>
    <property type="evidence" value="ECO:0007669"/>
    <property type="project" value="TreeGrafter"/>
</dbReference>
<evidence type="ECO:0000313" key="6">
    <source>
        <dbReference type="EMBL" id="KAA1254626.1"/>
    </source>
</evidence>
<evidence type="ECO:0000256" key="2">
    <source>
        <dbReference type="ARBA" id="ARBA00022679"/>
    </source>
</evidence>
<dbReference type="Pfam" id="PF13657">
    <property type="entry name" value="Couple_hipA"/>
    <property type="match status" value="1"/>
</dbReference>
<organism evidence="6 7">
    <name type="scientific">Vibrio cholerae</name>
    <dbReference type="NCBI Taxonomy" id="666"/>
    <lineage>
        <taxon>Bacteria</taxon>
        <taxon>Pseudomonadati</taxon>
        <taxon>Pseudomonadota</taxon>
        <taxon>Gammaproteobacteria</taxon>
        <taxon>Vibrionales</taxon>
        <taxon>Vibrionaceae</taxon>
        <taxon>Vibrio</taxon>
    </lineage>
</organism>
<comment type="caution">
    <text evidence="6">The sequence shown here is derived from an EMBL/GenBank/DDBJ whole genome shotgun (WGS) entry which is preliminary data.</text>
</comment>
<sequence>MNTLIAYINHTKVGHITKLYRDDLQFCYDDSWLNKPNAYPISLSLPIQSQPLKGDPVVNYFDNLLPDLTSTRKNIQRRYNTDSTEVFDLLHAIGTDCVGSLSLLPGNEVHNGLTSTQLEPLSVRNLHNIVTAHEYRFPLGMSNKHDFRISISGAQEKTALVKIKNDWFLPSLDYPSTHILKFPIGFIQQPSATLDMTGSVENEYFCIKLAEAMGFQVPKIDILEVEGMKALVIERFDRHCSQDGKSLIRLAQEDMCQVFSLPSRLKYQSDGGVGIKEIMQILRRSRCADNDCDDFMRFQVFQWLIGATDGHAKNFSIYIEANGAYRLTPFYDIMSAFPASSGRGINTRKLKLAMALKSTSSGNKWHLEKIYPRHFIATAETVGFCTIRMQEILEEFVDTFHNAIEQVVNHLPNGFPAQIIDSIASNSLRILGKIKL</sequence>
<reference evidence="6 7" key="1">
    <citation type="submission" date="2019-09" db="EMBL/GenBank/DDBJ databases">
        <authorList>
            <person name="Kritzky A."/>
            <person name="Schelkanova E.Y."/>
            <person name="Alkhova Z.V."/>
            <person name="Smirnova N.I."/>
        </authorList>
    </citation>
    <scope>NUCLEOTIDE SEQUENCE [LARGE SCALE GENOMIC DNA]</scope>
    <source>
        <strain evidence="6 7">M1526</strain>
    </source>
</reference>
<dbReference type="EMBL" id="VUAA01000011">
    <property type="protein sequence ID" value="KAA1254626.1"/>
    <property type="molecule type" value="Genomic_DNA"/>
</dbReference>
<dbReference type="InterPro" id="IPR017508">
    <property type="entry name" value="HipA_N1"/>
</dbReference>
<dbReference type="AlphaFoldDB" id="A0A5Q6PIF3"/>
<comment type="similarity">
    <text evidence="1">Belongs to the HipA Ser/Thr kinase family.</text>
</comment>
<evidence type="ECO:0000259" key="4">
    <source>
        <dbReference type="Pfam" id="PF07804"/>
    </source>
</evidence>
<dbReference type="RefSeq" id="WP_148522560.1">
    <property type="nucleotide sequence ID" value="NZ_VSHC01000075.1"/>
</dbReference>
<feature type="domain" description="HipA-like C-terminal" evidence="4">
    <location>
        <begin position="149"/>
        <end position="403"/>
    </location>
</feature>
<proteinExistence type="inferred from homology"/>
<dbReference type="CDD" id="cd17808">
    <property type="entry name" value="HipA_Ec_like"/>
    <property type="match status" value="1"/>
</dbReference>
<protein>
    <submittedName>
        <fullName evidence="6">Type II toxin-antitoxin system HipA family toxin</fullName>
    </submittedName>
</protein>
<dbReference type="InterPro" id="IPR012893">
    <property type="entry name" value="HipA-like_C"/>
</dbReference>
<dbReference type="PANTHER" id="PTHR37419">
    <property type="entry name" value="SERINE/THREONINE-PROTEIN KINASE TOXIN HIPA"/>
    <property type="match status" value="1"/>
</dbReference>
<feature type="domain" description="HipA N-terminal subdomain 1" evidence="5">
    <location>
        <begin position="6"/>
        <end position="103"/>
    </location>
</feature>
<evidence type="ECO:0000259" key="5">
    <source>
        <dbReference type="Pfam" id="PF13657"/>
    </source>
</evidence>